<protein>
    <recommendedName>
        <fullName evidence="4">Outer membrane protein beta-barrel domain-containing protein</fullName>
    </recommendedName>
</protein>
<dbReference type="Proteomes" id="UP000190423">
    <property type="component" value="Unassembled WGS sequence"/>
</dbReference>
<keyword evidence="1" id="KW-0732">Signal</keyword>
<feature type="chain" id="PRO_5012594520" description="Outer membrane protein beta-barrel domain-containing protein" evidence="1">
    <location>
        <begin position="21"/>
        <end position="196"/>
    </location>
</feature>
<feature type="signal peptide" evidence="1">
    <location>
        <begin position="1"/>
        <end position="20"/>
    </location>
</feature>
<gene>
    <name evidence="2" type="ORF">SAMN02745149_01512</name>
</gene>
<dbReference type="RefSeq" id="WP_078933417.1">
    <property type="nucleotide sequence ID" value="NZ_FUWG01000010.1"/>
</dbReference>
<organism evidence="2 3">
    <name type="scientific">Treponema porcinum</name>
    <dbReference type="NCBI Taxonomy" id="261392"/>
    <lineage>
        <taxon>Bacteria</taxon>
        <taxon>Pseudomonadati</taxon>
        <taxon>Spirochaetota</taxon>
        <taxon>Spirochaetia</taxon>
        <taxon>Spirochaetales</taxon>
        <taxon>Treponemataceae</taxon>
        <taxon>Treponema</taxon>
    </lineage>
</organism>
<dbReference type="STRING" id="261392.SAMN02745149_01512"/>
<dbReference type="GeneID" id="78316802"/>
<dbReference type="AlphaFoldDB" id="A0A1T4L8R4"/>
<dbReference type="EMBL" id="FUWG01000010">
    <property type="protein sequence ID" value="SJZ50948.1"/>
    <property type="molecule type" value="Genomic_DNA"/>
</dbReference>
<proteinExistence type="predicted"/>
<name>A0A1T4L8R4_TREPO</name>
<keyword evidence="3" id="KW-1185">Reference proteome</keyword>
<evidence type="ECO:0008006" key="4">
    <source>
        <dbReference type="Google" id="ProtNLM"/>
    </source>
</evidence>
<accession>A0A1T4L8R4</accession>
<sequence>MKRILSIVVFFLLLSVFAVAQDAPEDDMDEVQDFSYSMNGRGDQYIKIAIMPNFPLNFGDQLYVGGAAELGYYRFLNSWLALGGELSVGYNPTLGSNSLTFVPITFGVSFQPAVWKIEFPITLSTGFAFETCQNRKYFPGFVAKAEAGAFFRMNEGWSFGLGSDFLYLPQWYTTDERASSDYGLFLTAFVAARYHF</sequence>
<evidence type="ECO:0000313" key="3">
    <source>
        <dbReference type="Proteomes" id="UP000190423"/>
    </source>
</evidence>
<evidence type="ECO:0000256" key="1">
    <source>
        <dbReference type="SAM" id="SignalP"/>
    </source>
</evidence>
<reference evidence="2 3" key="1">
    <citation type="submission" date="2017-02" db="EMBL/GenBank/DDBJ databases">
        <authorList>
            <person name="Peterson S.W."/>
        </authorList>
    </citation>
    <scope>NUCLEOTIDE SEQUENCE [LARGE SCALE GENOMIC DNA]</scope>
    <source>
        <strain evidence="2 3">ATCC BAA-908</strain>
    </source>
</reference>
<dbReference type="NCBIfam" id="NF047328">
    <property type="entry name" value="OMP_TP0733"/>
    <property type="match status" value="1"/>
</dbReference>
<evidence type="ECO:0000313" key="2">
    <source>
        <dbReference type="EMBL" id="SJZ50948.1"/>
    </source>
</evidence>